<dbReference type="InterPro" id="IPR004096">
    <property type="entry name" value="V4R"/>
</dbReference>
<dbReference type="SMART" id="SM00989">
    <property type="entry name" value="V4R"/>
    <property type="match status" value="1"/>
</dbReference>
<dbReference type="PATRIC" id="fig|1172194.4.peg.592"/>
<keyword evidence="5" id="KW-0804">Transcription</keyword>
<dbReference type="Pfam" id="PF02830">
    <property type="entry name" value="V4R"/>
    <property type="match status" value="1"/>
</dbReference>
<reference evidence="7 8" key="1">
    <citation type="journal article" date="2012" name="J. Bacteriol.">
        <title>Genome Sequence of n-Alkane-Degrading Hydrocarboniphaga effusa Strain AP103T (ATCC BAA-332T).</title>
        <authorList>
            <person name="Chang H.K."/>
            <person name="Zylstra G.J."/>
            <person name="Chae J.C."/>
        </authorList>
    </citation>
    <scope>NUCLEOTIDE SEQUENCE [LARGE SCALE GENOMIC DNA]</scope>
    <source>
        <strain evidence="7 8">AP103</strain>
    </source>
</reference>
<evidence type="ECO:0000256" key="1">
    <source>
        <dbReference type="ARBA" id="ARBA00022741"/>
    </source>
</evidence>
<dbReference type="PROSITE" id="PS50045">
    <property type="entry name" value="SIGMA54_INTERACT_4"/>
    <property type="match status" value="1"/>
</dbReference>
<evidence type="ECO:0000313" key="8">
    <source>
        <dbReference type="Proteomes" id="UP000003704"/>
    </source>
</evidence>
<accession>I7ZFM6</accession>
<dbReference type="PRINTS" id="PR01590">
    <property type="entry name" value="HTHFIS"/>
</dbReference>
<dbReference type="CDD" id="cd00009">
    <property type="entry name" value="AAA"/>
    <property type="match status" value="1"/>
</dbReference>
<comment type="caution">
    <text evidence="7">The sequence shown here is derived from an EMBL/GenBank/DDBJ whole genome shotgun (WGS) entry which is preliminary data.</text>
</comment>
<dbReference type="GO" id="GO:0006355">
    <property type="term" value="P:regulation of DNA-templated transcription"/>
    <property type="evidence" value="ECO:0007669"/>
    <property type="project" value="InterPro"/>
</dbReference>
<dbReference type="InterPro" id="IPR027417">
    <property type="entry name" value="P-loop_NTPase"/>
</dbReference>
<dbReference type="AlphaFoldDB" id="I7ZFM6"/>
<dbReference type="PROSITE" id="PS00675">
    <property type="entry name" value="SIGMA54_INTERACT_1"/>
    <property type="match status" value="1"/>
</dbReference>
<gene>
    <name evidence="7" type="ORF">WQQ_06190</name>
</gene>
<dbReference type="Pfam" id="PF25601">
    <property type="entry name" value="AAA_lid_14"/>
    <property type="match status" value="1"/>
</dbReference>
<dbReference type="SUPFAM" id="SSF111126">
    <property type="entry name" value="Ligand-binding domain in the NO signalling and Golgi transport"/>
    <property type="match status" value="1"/>
</dbReference>
<dbReference type="SMART" id="SM00382">
    <property type="entry name" value="AAA"/>
    <property type="match status" value="1"/>
</dbReference>
<dbReference type="PANTHER" id="PTHR32071:SF117">
    <property type="entry name" value="PTS-DEPENDENT DIHYDROXYACETONE KINASE OPERON REGULATORY PROTEIN-RELATED"/>
    <property type="match status" value="1"/>
</dbReference>
<proteinExistence type="predicted"/>
<dbReference type="Pfam" id="PF06505">
    <property type="entry name" value="XylR_N"/>
    <property type="match status" value="1"/>
</dbReference>
<dbReference type="InterPro" id="IPR025943">
    <property type="entry name" value="Sigma_54_int_dom_ATP-bd_2"/>
</dbReference>
<feature type="domain" description="Sigma-54 factor interaction" evidence="6">
    <location>
        <begin position="269"/>
        <end position="498"/>
    </location>
</feature>
<keyword evidence="8" id="KW-1185">Reference proteome</keyword>
<dbReference type="FunFam" id="3.40.50.300:FF:000006">
    <property type="entry name" value="DNA-binding transcriptional regulator NtrC"/>
    <property type="match status" value="1"/>
</dbReference>
<dbReference type="InterPro" id="IPR002078">
    <property type="entry name" value="Sigma_54_int"/>
</dbReference>
<dbReference type="InterPro" id="IPR002197">
    <property type="entry name" value="HTH_Fis"/>
</dbReference>
<dbReference type="InterPro" id="IPR009057">
    <property type="entry name" value="Homeodomain-like_sf"/>
</dbReference>
<dbReference type="STRING" id="1172194.WQQ_06190"/>
<evidence type="ECO:0000256" key="5">
    <source>
        <dbReference type="ARBA" id="ARBA00023163"/>
    </source>
</evidence>
<dbReference type="PROSITE" id="PS00676">
    <property type="entry name" value="SIGMA54_INTERACT_2"/>
    <property type="match status" value="1"/>
</dbReference>
<evidence type="ECO:0000256" key="4">
    <source>
        <dbReference type="ARBA" id="ARBA00023125"/>
    </source>
</evidence>
<dbReference type="Gene3D" id="1.10.8.60">
    <property type="match status" value="1"/>
</dbReference>
<dbReference type="Gene3D" id="3.40.50.300">
    <property type="entry name" value="P-loop containing nucleotide triphosphate hydrolases"/>
    <property type="match status" value="1"/>
</dbReference>
<dbReference type="Pfam" id="PF00158">
    <property type="entry name" value="Sigma54_activat"/>
    <property type="match status" value="1"/>
</dbReference>
<keyword evidence="4" id="KW-0238">DNA-binding</keyword>
<dbReference type="GO" id="GO:0005524">
    <property type="term" value="F:ATP binding"/>
    <property type="evidence" value="ECO:0007669"/>
    <property type="project" value="UniProtKB-KW"/>
</dbReference>
<evidence type="ECO:0000259" key="6">
    <source>
        <dbReference type="PROSITE" id="PS50045"/>
    </source>
</evidence>
<keyword evidence="2" id="KW-0067">ATP-binding</keyword>
<dbReference type="PANTHER" id="PTHR32071">
    <property type="entry name" value="TRANSCRIPTIONAL REGULATORY PROTEIN"/>
    <property type="match status" value="1"/>
</dbReference>
<evidence type="ECO:0000313" key="7">
    <source>
        <dbReference type="EMBL" id="EIT70482.1"/>
    </source>
</evidence>
<name>I7ZFM6_9GAMM</name>
<dbReference type="InterPro" id="IPR003593">
    <property type="entry name" value="AAA+_ATPase"/>
</dbReference>
<dbReference type="InterPro" id="IPR024096">
    <property type="entry name" value="NO_sig/Golgi_transp_ligand-bd"/>
</dbReference>
<sequence>MPLTCPDRDKENQKLIMNSDESGLPAPVRPPSAHPSATVDQIRYPGIADLLSRLHFSPEDGHIWLHDQRMLMLHATAMGVLRRELIESLGIEKARGLLTRMGYNSGAHDAELARRFRPDAPLTDMFAVGPQLHMLEGLVAVEPIKLEMDIEKGRYYGEFRWRNASEDEEHVRIYGIGAEPVCWMQIGYACGYTSVFMGKPVLYREIECRAMGNDSCRIIGKPADEWGEEADDDRRFLKAQTFTGGVSSKDRSSEDDARNAAAPFKDDSVVGVSAGFNAVCHMVKRVASTRATVLFLGESGVGKEVFARTLHRISERADGPFIAVNCAAIPESLIEAELFGVERGAYTGATQTRPGRFERADGGTLFLDEIGILSHTAQGKLLRALQEGEIERVGGAQTRHVDVRVVAATNLDLKEESRAGRFREDLYFRLNVFPVVVPPLRNRREDVPVLMNHFLRKFAARHGRNVLGFTARAIEAMLTYPFPGNIREMQNMIERGVILAPDGGAIDVGHLFARGEYADSSLFGIGNAGILSTSAAMDQLNGDSGNEAFDRISRKVSALLRGDAADAAGADTMSLDDIETTLIKSAVARAHGNLSAAARMLGITRPQLAYRLKSKGLRHP</sequence>
<protein>
    <submittedName>
        <fullName evidence="7">Fis family transcriptional regulator</fullName>
    </submittedName>
</protein>
<evidence type="ECO:0000256" key="3">
    <source>
        <dbReference type="ARBA" id="ARBA00023015"/>
    </source>
</evidence>
<dbReference type="EMBL" id="AKGD01000001">
    <property type="protein sequence ID" value="EIT70482.1"/>
    <property type="molecule type" value="Genomic_DNA"/>
</dbReference>
<organism evidence="7 8">
    <name type="scientific">Hydrocarboniphaga effusa AP103</name>
    <dbReference type="NCBI Taxonomy" id="1172194"/>
    <lineage>
        <taxon>Bacteria</taxon>
        <taxon>Pseudomonadati</taxon>
        <taxon>Pseudomonadota</taxon>
        <taxon>Gammaproteobacteria</taxon>
        <taxon>Nevskiales</taxon>
        <taxon>Nevskiaceae</taxon>
        <taxon>Hydrocarboniphaga</taxon>
    </lineage>
</organism>
<dbReference type="Gene3D" id="1.10.10.60">
    <property type="entry name" value="Homeodomain-like"/>
    <property type="match status" value="1"/>
</dbReference>
<dbReference type="Proteomes" id="UP000003704">
    <property type="component" value="Unassembled WGS sequence"/>
</dbReference>
<dbReference type="Gene3D" id="3.30.1380.20">
    <property type="entry name" value="Trafficking protein particle complex subunit 3"/>
    <property type="match status" value="1"/>
</dbReference>
<keyword evidence="3" id="KW-0805">Transcription regulation</keyword>
<dbReference type="RefSeq" id="WP_007183575.1">
    <property type="nucleotide sequence ID" value="NZ_AKGD01000001.1"/>
</dbReference>
<keyword evidence="1" id="KW-0547">Nucleotide-binding</keyword>
<dbReference type="InterPro" id="IPR058031">
    <property type="entry name" value="AAA_lid_NorR"/>
</dbReference>
<evidence type="ECO:0000256" key="2">
    <source>
        <dbReference type="ARBA" id="ARBA00022840"/>
    </source>
</evidence>
<dbReference type="SUPFAM" id="SSF52540">
    <property type="entry name" value="P-loop containing nucleoside triphosphate hydrolases"/>
    <property type="match status" value="1"/>
</dbReference>
<dbReference type="InterPro" id="IPR010523">
    <property type="entry name" value="XylR_N"/>
</dbReference>
<dbReference type="GO" id="GO:0043565">
    <property type="term" value="F:sequence-specific DNA binding"/>
    <property type="evidence" value="ECO:0007669"/>
    <property type="project" value="InterPro"/>
</dbReference>
<dbReference type="SUPFAM" id="SSF46689">
    <property type="entry name" value="Homeodomain-like"/>
    <property type="match status" value="1"/>
</dbReference>
<dbReference type="Pfam" id="PF02954">
    <property type="entry name" value="HTH_8"/>
    <property type="match status" value="1"/>
</dbReference>
<dbReference type="InterPro" id="IPR025662">
    <property type="entry name" value="Sigma_54_int_dom_ATP-bd_1"/>
</dbReference>